<proteinExistence type="predicted"/>
<feature type="region of interest" description="Disordered" evidence="1">
    <location>
        <begin position="1"/>
        <end position="45"/>
    </location>
</feature>
<dbReference type="OrthoDB" id="1936908at2759"/>
<dbReference type="Proteomes" id="UP000796880">
    <property type="component" value="Unassembled WGS sequence"/>
</dbReference>
<dbReference type="EMBL" id="VOIH02000001">
    <property type="protein sequence ID" value="KAF3455605.1"/>
    <property type="molecule type" value="Genomic_DNA"/>
</dbReference>
<reference evidence="3" key="1">
    <citation type="submission" date="2020-03" db="EMBL/GenBank/DDBJ databases">
        <title>A high-quality chromosome-level genome assembly of a woody plant with both climbing and erect habits, Rhamnella rubrinervis.</title>
        <authorList>
            <person name="Lu Z."/>
            <person name="Yang Y."/>
            <person name="Zhu X."/>
            <person name="Sun Y."/>
        </authorList>
    </citation>
    <scope>NUCLEOTIDE SEQUENCE</scope>
    <source>
        <strain evidence="3">BYM</strain>
        <tissue evidence="3">Leaf</tissue>
    </source>
</reference>
<evidence type="ECO:0000313" key="3">
    <source>
        <dbReference type="EMBL" id="KAF3455605.1"/>
    </source>
</evidence>
<accession>A0A8K0HNB2</accession>
<evidence type="ECO:0000313" key="4">
    <source>
        <dbReference type="Proteomes" id="UP000796880"/>
    </source>
</evidence>
<sequence>MPVVEPVAAHTATSRIESSSASYTGRRSHRGSVPSTFGERYHDVGLDDDSTRRELRDADMRLQSQKEWRARLCTGFGGPPVAAAVLVEDSEEDLEEDSLGTDEYIPRGYTLDPVDPEDFDPWDEPARDATSHLVEAIERLVAQNKREEKEAEFISLKQGNLSLVEYERKFDELSRYAPLLVDTEECKA</sequence>
<evidence type="ECO:0000259" key="2">
    <source>
        <dbReference type="Pfam" id="PF03732"/>
    </source>
</evidence>
<dbReference type="Pfam" id="PF03732">
    <property type="entry name" value="Retrotrans_gag"/>
    <property type="match status" value="1"/>
</dbReference>
<organism evidence="3 4">
    <name type="scientific">Rhamnella rubrinervis</name>
    <dbReference type="NCBI Taxonomy" id="2594499"/>
    <lineage>
        <taxon>Eukaryota</taxon>
        <taxon>Viridiplantae</taxon>
        <taxon>Streptophyta</taxon>
        <taxon>Embryophyta</taxon>
        <taxon>Tracheophyta</taxon>
        <taxon>Spermatophyta</taxon>
        <taxon>Magnoliopsida</taxon>
        <taxon>eudicotyledons</taxon>
        <taxon>Gunneridae</taxon>
        <taxon>Pentapetalae</taxon>
        <taxon>rosids</taxon>
        <taxon>fabids</taxon>
        <taxon>Rosales</taxon>
        <taxon>Rhamnaceae</taxon>
        <taxon>rhamnoid group</taxon>
        <taxon>Rhamneae</taxon>
        <taxon>Rhamnella</taxon>
    </lineage>
</organism>
<keyword evidence="4" id="KW-1185">Reference proteome</keyword>
<dbReference type="InterPro" id="IPR005162">
    <property type="entry name" value="Retrotrans_gag_dom"/>
</dbReference>
<protein>
    <recommendedName>
        <fullName evidence="2">Retrotransposon gag domain-containing protein</fullName>
    </recommendedName>
</protein>
<feature type="domain" description="Retrotransposon gag" evidence="2">
    <location>
        <begin position="140"/>
        <end position="178"/>
    </location>
</feature>
<feature type="compositionally biased region" description="Polar residues" evidence="1">
    <location>
        <begin position="11"/>
        <end position="25"/>
    </location>
</feature>
<evidence type="ECO:0000256" key="1">
    <source>
        <dbReference type="SAM" id="MobiDB-lite"/>
    </source>
</evidence>
<name>A0A8K0HNB2_9ROSA</name>
<gene>
    <name evidence="3" type="ORF">FNV43_RR00239</name>
</gene>
<dbReference type="AlphaFoldDB" id="A0A8K0HNB2"/>
<comment type="caution">
    <text evidence="3">The sequence shown here is derived from an EMBL/GenBank/DDBJ whole genome shotgun (WGS) entry which is preliminary data.</text>
</comment>